<evidence type="ECO:0000256" key="1">
    <source>
        <dbReference type="ARBA" id="ARBA00022603"/>
    </source>
</evidence>
<dbReference type="RefSeq" id="WP_257914054.1">
    <property type="nucleotide sequence ID" value="NZ_JANPWE010000011.1"/>
</dbReference>
<dbReference type="SUPFAM" id="SSF53335">
    <property type="entry name" value="S-adenosyl-L-methionine-dependent methyltransferases"/>
    <property type="match status" value="1"/>
</dbReference>
<dbReference type="Proteomes" id="UP001524944">
    <property type="component" value="Unassembled WGS sequence"/>
</dbReference>
<sequence length="209" mass="23878">MEIVNRGILEMMTDDCAKNHVALIAPETASYLKLLIEWGNFRRILEIGTGLGYSTLIFAQAAAKQEGAVVTIERMPERVERAREYFSLSGLQNIRSYAGDAQDVLPCLTDSFDFIFMDAAMGQYLDFFQLLFPKLAPGGLLIGDNVLFENLIFRDRYQIPRRRRTMQQRLRDFLNLVLGHSELSARLFSIGDGLVVCRRQLSVRDKMME</sequence>
<evidence type="ECO:0000256" key="3">
    <source>
        <dbReference type="ARBA" id="ARBA00022691"/>
    </source>
</evidence>
<evidence type="ECO:0000313" key="4">
    <source>
        <dbReference type="EMBL" id="MCR6546777.1"/>
    </source>
</evidence>
<keyword evidence="5" id="KW-1185">Reference proteome</keyword>
<dbReference type="CDD" id="cd02440">
    <property type="entry name" value="AdoMet_MTases"/>
    <property type="match status" value="1"/>
</dbReference>
<gene>
    <name evidence="4" type="ORF">NVS47_14870</name>
</gene>
<dbReference type="Gene3D" id="3.40.50.150">
    <property type="entry name" value="Vaccinia Virus protein VP39"/>
    <property type="match status" value="1"/>
</dbReference>
<accession>A0ABT1Y7B4</accession>
<organism evidence="4 5">
    <name type="scientific">Dehalobacterium formicoaceticum</name>
    <dbReference type="NCBI Taxonomy" id="51515"/>
    <lineage>
        <taxon>Bacteria</taxon>
        <taxon>Bacillati</taxon>
        <taxon>Bacillota</taxon>
        <taxon>Clostridia</taxon>
        <taxon>Eubacteriales</taxon>
        <taxon>Peptococcaceae</taxon>
        <taxon>Dehalobacterium</taxon>
    </lineage>
</organism>
<dbReference type="Pfam" id="PF01596">
    <property type="entry name" value="Methyltransf_3"/>
    <property type="match status" value="1"/>
</dbReference>
<dbReference type="PANTHER" id="PTHR43167:SF1">
    <property type="entry name" value="PUTATIVE (AFU_ORTHOLOGUE AFUA_6G01830)-RELATED"/>
    <property type="match status" value="1"/>
</dbReference>
<comment type="caution">
    <text evidence="4">The sequence shown here is derived from an EMBL/GenBank/DDBJ whole genome shotgun (WGS) entry which is preliminary data.</text>
</comment>
<evidence type="ECO:0000313" key="5">
    <source>
        <dbReference type="Proteomes" id="UP001524944"/>
    </source>
</evidence>
<dbReference type="InterPro" id="IPR002935">
    <property type="entry name" value="SAM_O-MeTrfase"/>
</dbReference>
<keyword evidence="2" id="KW-0808">Transferase</keyword>
<keyword evidence="1" id="KW-0489">Methyltransferase</keyword>
<dbReference type="PANTHER" id="PTHR43167">
    <property type="entry name" value="PUTATIVE (AFU_ORTHOLOGUE AFUA_6G01830)-RELATED"/>
    <property type="match status" value="1"/>
</dbReference>
<evidence type="ECO:0000256" key="2">
    <source>
        <dbReference type="ARBA" id="ARBA00022679"/>
    </source>
</evidence>
<protein>
    <submittedName>
        <fullName evidence="4">O-methyltransferase</fullName>
    </submittedName>
</protein>
<reference evidence="4 5" key="1">
    <citation type="submission" date="2022-08" db="EMBL/GenBank/DDBJ databases">
        <title>Proteogenomics of the novel Dehalobacterium formicoaceticum strain EZ94 highlights a key role of methyltransferases during anaerobic dichloromethane degradation.</title>
        <authorList>
            <person name="Wasmund K."/>
        </authorList>
    </citation>
    <scope>NUCLEOTIDE SEQUENCE [LARGE SCALE GENOMIC DNA]</scope>
    <source>
        <strain evidence="4 5">EZ94</strain>
    </source>
</reference>
<name>A0ABT1Y7B4_9FIRM</name>
<dbReference type="EMBL" id="JANPWE010000011">
    <property type="protein sequence ID" value="MCR6546777.1"/>
    <property type="molecule type" value="Genomic_DNA"/>
</dbReference>
<dbReference type="PROSITE" id="PS51682">
    <property type="entry name" value="SAM_OMT_I"/>
    <property type="match status" value="1"/>
</dbReference>
<proteinExistence type="predicted"/>
<dbReference type="InterPro" id="IPR029063">
    <property type="entry name" value="SAM-dependent_MTases_sf"/>
</dbReference>
<keyword evidence="3" id="KW-0949">S-adenosyl-L-methionine</keyword>